<dbReference type="Proteomes" id="UP001168821">
    <property type="component" value="Unassembled WGS sequence"/>
</dbReference>
<dbReference type="Pfam" id="PF12017">
    <property type="entry name" value="Tnp_P_element"/>
    <property type="match status" value="1"/>
</dbReference>
<evidence type="ECO:0000259" key="4">
    <source>
        <dbReference type="Pfam" id="PF21788"/>
    </source>
</evidence>
<evidence type="ECO:0000259" key="3">
    <source>
        <dbReference type="Pfam" id="PF21787"/>
    </source>
</evidence>
<organism evidence="5 6">
    <name type="scientific">Zophobas morio</name>
    <dbReference type="NCBI Taxonomy" id="2755281"/>
    <lineage>
        <taxon>Eukaryota</taxon>
        <taxon>Metazoa</taxon>
        <taxon>Ecdysozoa</taxon>
        <taxon>Arthropoda</taxon>
        <taxon>Hexapoda</taxon>
        <taxon>Insecta</taxon>
        <taxon>Pterygota</taxon>
        <taxon>Neoptera</taxon>
        <taxon>Endopterygota</taxon>
        <taxon>Coleoptera</taxon>
        <taxon>Polyphaga</taxon>
        <taxon>Cucujiformia</taxon>
        <taxon>Tenebrionidae</taxon>
        <taxon>Zophobas</taxon>
    </lineage>
</organism>
<dbReference type="InterPro" id="IPR048365">
    <property type="entry name" value="TNP-like_RNaseH_N"/>
</dbReference>
<dbReference type="InterPro" id="IPR021896">
    <property type="entry name" value="THAP9-like_HTH"/>
</dbReference>
<accession>A0AA38IKM6</accession>
<reference evidence="5" key="1">
    <citation type="journal article" date="2023" name="G3 (Bethesda)">
        <title>Whole genome assemblies of Zophobas morio and Tenebrio molitor.</title>
        <authorList>
            <person name="Kaur S."/>
            <person name="Stinson S.A."/>
            <person name="diCenzo G.C."/>
        </authorList>
    </citation>
    <scope>NUCLEOTIDE SEQUENCE</scope>
    <source>
        <strain evidence="5">QUZm001</strain>
    </source>
</reference>
<evidence type="ECO:0000313" key="5">
    <source>
        <dbReference type="EMBL" id="KAJ3655946.1"/>
    </source>
</evidence>
<dbReference type="InterPro" id="IPR048366">
    <property type="entry name" value="TNP-like_GBD"/>
</dbReference>
<name>A0AA38IKM6_9CUCU</name>
<protein>
    <recommendedName>
        <fullName evidence="7">THAP domain-containing protein 9</fullName>
    </recommendedName>
</protein>
<dbReference type="Pfam" id="PF21787">
    <property type="entry name" value="TNP-like_RNaseH_N"/>
    <property type="match status" value="1"/>
</dbReference>
<feature type="domain" description="THAP9-like helix-turn-helix" evidence="2">
    <location>
        <begin position="182"/>
        <end position="251"/>
    </location>
</feature>
<comment type="caution">
    <text evidence="5">The sequence shown here is derived from an EMBL/GenBank/DDBJ whole genome shotgun (WGS) entry which is preliminary data.</text>
</comment>
<evidence type="ECO:0000259" key="2">
    <source>
        <dbReference type="Pfam" id="PF12017"/>
    </source>
</evidence>
<evidence type="ECO:0008006" key="7">
    <source>
        <dbReference type="Google" id="ProtNLM"/>
    </source>
</evidence>
<feature type="domain" description="Transposable element P transposase-like GTP-binding insertion" evidence="4">
    <location>
        <begin position="421"/>
        <end position="537"/>
    </location>
</feature>
<evidence type="ECO:0000313" key="6">
    <source>
        <dbReference type="Proteomes" id="UP001168821"/>
    </source>
</evidence>
<sequence>MDGYNIYAGYYKSLYLCQNHFHSRDFHDPLNRNRLLPNVVPKEYVSKEAISSESSGCSRNLHSVAVEPVASCSFSAETDFSTVEESNVCLEEIPSELLCSSTATCTTASDKPGYAFLSESFPESKTRPGILSKIGVHKKDLTPRKELLYNVHRTAQSRITKLKDQLAKERDQVKKLRKLYESKQLEVIDTELNTINKTFINCQLQNYLKVSSGKRYTKEMKLFALTMYKRSPRLYKYMQAHFELPSPRVLKRVLNGVVFDTGFNNNLLQCLKVEVSRMHELDRYCTLMFDEIKLSSILHYEKYRQIIMGYEDLGYLGRFNKNADHALVFMARGVRKRWKQPIAYFFTCKTIKTPHLKQIVVRCVQELRSIGLNVVTTVCDQGATNRGAMSQLCRETVNDTPSRTHFVVDDVAVNTMYDLGHLMKSTRNALLDNEIRFKDHKSAKFEHIVTVFELDQKNTYKILPKLKPEHFNFKNSYLKMKVNVACRQLSASVAAAINVCTSLSVSLLPTEAIHTADFIHFTDQLFDSLNGSQQYASDGKPLRCAIRADSPHLAFWNESLSKISKWKIISLKTALKACIVNNLVTPKYVSANCEDDGESVLSNLHALLEGSRSDDDVSNFSDVSDYDNTFKIAISNAEISEKELTMEDRAALKYVSGFILKKINLPDCASCKSFFFSSEDQRNPSDLLIIFKENDNQERLTYSSDNFAGVVHDTHQLLTAFLQSHSHETHLEDKFKTHWLAKYGENVFPCGDHRTEKYLLKYAVVHFPYNTI</sequence>
<feature type="coiled-coil region" evidence="1">
    <location>
        <begin position="152"/>
        <end position="186"/>
    </location>
</feature>
<gene>
    <name evidence="5" type="ORF">Zmor_015053</name>
</gene>
<feature type="domain" description="Transposable element P transposase-like RNase H" evidence="3">
    <location>
        <begin position="260"/>
        <end position="392"/>
    </location>
</feature>
<proteinExistence type="predicted"/>
<dbReference type="AlphaFoldDB" id="A0AA38IKM6"/>
<evidence type="ECO:0000256" key="1">
    <source>
        <dbReference type="SAM" id="Coils"/>
    </source>
</evidence>
<dbReference type="Pfam" id="PF21788">
    <property type="entry name" value="TNP-like_GBD"/>
    <property type="match status" value="1"/>
</dbReference>
<keyword evidence="6" id="KW-1185">Reference proteome</keyword>
<dbReference type="EMBL" id="JALNTZ010000004">
    <property type="protein sequence ID" value="KAJ3655946.1"/>
    <property type="molecule type" value="Genomic_DNA"/>
</dbReference>
<keyword evidence="1" id="KW-0175">Coiled coil</keyword>